<protein>
    <submittedName>
        <fullName evidence="8">GntR family transcriptional regulator</fullName>
    </submittedName>
</protein>
<proteinExistence type="inferred from homology"/>
<dbReference type="GO" id="GO:0042956">
    <property type="term" value="P:maltodextrin transmembrane transport"/>
    <property type="evidence" value="ECO:0007669"/>
    <property type="project" value="TreeGrafter"/>
</dbReference>
<dbReference type="SUPFAM" id="SSF46785">
    <property type="entry name" value="Winged helix' DNA-binding domain"/>
    <property type="match status" value="1"/>
</dbReference>
<comment type="similarity">
    <text evidence="1">Belongs to the bacterial solute-binding protein 1 family.</text>
</comment>
<dbReference type="GO" id="GO:0055052">
    <property type="term" value="C:ATP-binding cassette (ABC) transporter complex, substrate-binding subunit-containing"/>
    <property type="evidence" value="ECO:0007669"/>
    <property type="project" value="TreeGrafter"/>
</dbReference>
<keyword evidence="6" id="KW-0804">Transcription</keyword>
<dbReference type="PRINTS" id="PR00035">
    <property type="entry name" value="HTHGNTR"/>
</dbReference>
<name>A0A2V5KC22_9BACL</name>
<dbReference type="InterPro" id="IPR006059">
    <property type="entry name" value="SBP"/>
</dbReference>
<organism evidence="8 9">
    <name type="scientific">Paenibacillus flagellatus</name>
    <dbReference type="NCBI Taxonomy" id="2211139"/>
    <lineage>
        <taxon>Bacteria</taxon>
        <taxon>Bacillati</taxon>
        <taxon>Bacillota</taxon>
        <taxon>Bacilli</taxon>
        <taxon>Bacillales</taxon>
        <taxon>Paenibacillaceae</taxon>
        <taxon>Paenibacillus</taxon>
    </lineage>
</organism>
<dbReference type="Gene3D" id="3.40.190.10">
    <property type="entry name" value="Periplasmic binding protein-like II"/>
    <property type="match status" value="1"/>
</dbReference>
<evidence type="ECO:0000256" key="2">
    <source>
        <dbReference type="ARBA" id="ARBA00022448"/>
    </source>
</evidence>
<accession>A0A2V5KC22</accession>
<keyword evidence="2" id="KW-0813">Transport</keyword>
<dbReference type="GO" id="GO:0015768">
    <property type="term" value="P:maltose transport"/>
    <property type="evidence" value="ECO:0007669"/>
    <property type="project" value="TreeGrafter"/>
</dbReference>
<feature type="domain" description="HTH gntR-type" evidence="7">
    <location>
        <begin position="52"/>
        <end position="120"/>
    </location>
</feature>
<keyword evidence="5" id="KW-0238">DNA-binding</keyword>
<dbReference type="SMART" id="SM00345">
    <property type="entry name" value="HTH_GNTR"/>
    <property type="match status" value="1"/>
</dbReference>
<evidence type="ECO:0000256" key="4">
    <source>
        <dbReference type="ARBA" id="ARBA00023015"/>
    </source>
</evidence>
<evidence type="ECO:0000256" key="5">
    <source>
        <dbReference type="ARBA" id="ARBA00023125"/>
    </source>
</evidence>
<dbReference type="PROSITE" id="PS50949">
    <property type="entry name" value="HTH_GNTR"/>
    <property type="match status" value="1"/>
</dbReference>
<dbReference type="GO" id="GO:0003677">
    <property type="term" value="F:DNA binding"/>
    <property type="evidence" value="ECO:0007669"/>
    <property type="project" value="UniProtKB-KW"/>
</dbReference>
<evidence type="ECO:0000256" key="3">
    <source>
        <dbReference type="ARBA" id="ARBA00022729"/>
    </source>
</evidence>
<dbReference type="PANTHER" id="PTHR30061">
    <property type="entry name" value="MALTOSE-BINDING PERIPLASMIC PROTEIN"/>
    <property type="match status" value="1"/>
</dbReference>
<dbReference type="GO" id="GO:0003700">
    <property type="term" value="F:DNA-binding transcription factor activity"/>
    <property type="evidence" value="ECO:0007669"/>
    <property type="project" value="InterPro"/>
</dbReference>
<keyword evidence="4" id="KW-0805">Transcription regulation</keyword>
<dbReference type="SUPFAM" id="SSF53850">
    <property type="entry name" value="Periplasmic binding protein-like II"/>
    <property type="match status" value="1"/>
</dbReference>
<evidence type="ECO:0000256" key="1">
    <source>
        <dbReference type="ARBA" id="ARBA00008520"/>
    </source>
</evidence>
<keyword evidence="3" id="KW-0732">Signal</keyword>
<gene>
    <name evidence="8" type="ORF">DLM86_08230</name>
</gene>
<sequence length="503" mass="56699">MTDRDRHEACPSCFARTSSLCLGVESTSSFNRAAAVAKEVRMSDQPSRKTFRARLDHMTATLRGDIVTGKLRPGDFLPSERDMTKQFRLSNKLVRAALERLVEEGLIEKIPRVGNRIADRLPDLAVTLKFGYHASLARDAELARLLDDFHLAHPSIRVQPIPIAFDHYAETVDSYIENGLLDVVSMNYNNFYEFRARGRLDLLQPLAADEGAYPFLNDAFTFEGKQYVRPFVFSPLVLCYNIDHLEEAGLPVPYRPDGWRTLLGDASRLTVENERFGFYFFLHSKNRWPVFVLQSGLGEDAAASASDDPERFAARITEGLNLCREIIYAPNAFPTFLSGSDADAEELFAQRKVSIIMTSYLSLNALRESDIRYDVVPLPVWREDATILMAIGLAVGARSEAKAAATAFVEFMTSERAQQALRSHTLSIPAHARAAEREGAETMYRPPGYRRFKEMIPSMRLFTDMNVSPDKMNAIMNEAKLYWAKLQSETGMRRKIADLLRGG</sequence>
<keyword evidence="9" id="KW-1185">Reference proteome</keyword>
<evidence type="ECO:0000313" key="9">
    <source>
        <dbReference type="Proteomes" id="UP000247476"/>
    </source>
</evidence>
<reference evidence="8 9" key="1">
    <citation type="submission" date="2018-05" db="EMBL/GenBank/DDBJ databases">
        <title>Paenibacillus flagellatus sp. nov., isolated from selenium mineral soil.</title>
        <authorList>
            <person name="Dai X."/>
        </authorList>
    </citation>
    <scope>NUCLEOTIDE SEQUENCE [LARGE SCALE GENOMIC DNA]</scope>
    <source>
        <strain evidence="8 9">DXL2</strain>
    </source>
</reference>
<dbReference type="PANTHER" id="PTHR30061:SF50">
    <property type="entry name" value="MALTOSE_MALTODEXTRIN-BINDING PERIPLASMIC PROTEIN"/>
    <property type="match status" value="1"/>
</dbReference>
<dbReference type="GO" id="GO:1901982">
    <property type="term" value="F:maltose binding"/>
    <property type="evidence" value="ECO:0007669"/>
    <property type="project" value="TreeGrafter"/>
</dbReference>
<comment type="caution">
    <text evidence="8">The sequence shown here is derived from an EMBL/GenBank/DDBJ whole genome shotgun (WGS) entry which is preliminary data.</text>
</comment>
<dbReference type="EMBL" id="QJVJ01000003">
    <property type="protein sequence ID" value="PYI55704.1"/>
    <property type="molecule type" value="Genomic_DNA"/>
</dbReference>
<evidence type="ECO:0000259" key="7">
    <source>
        <dbReference type="PROSITE" id="PS50949"/>
    </source>
</evidence>
<evidence type="ECO:0000313" key="8">
    <source>
        <dbReference type="EMBL" id="PYI55704.1"/>
    </source>
</evidence>
<dbReference type="CDD" id="cd07377">
    <property type="entry name" value="WHTH_GntR"/>
    <property type="match status" value="1"/>
</dbReference>
<dbReference type="Pfam" id="PF13416">
    <property type="entry name" value="SBP_bac_8"/>
    <property type="match status" value="1"/>
</dbReference>
<dbReference type="Gene3D" id="1.10.10.10">
    <property type="entry name" value="Winged helix-like DNA-binding domain superfamily/Winged helix DNA-binding domain"/>
    <property type="match status" value="1"/>
</dbReference>
<dbReference type="Pfam" id="PF00392">
    <property type="entry name" value="GntR"/>
    <property type="match status" value="1"/>
</dbReference>
<evidence type="ECO:0000256" key="6">
    <source>
        <dbReference type="ARBA" id="ARBA00023163"/>
    </source>
</evidence>
<dbReference type="InterPro" id="IPR036390">
    <property type="entry name" value="WH_DNA-bd_sf"/>
</dbReference>
<dbReference type="InterPro" id="IPR036388">
    <property type="entry name" value="WH-like_DNA-bd_sf"/>
</dbReference>
<dbReference type="Proteomes" id="UP000247476">
    <property type="component" value="Unassembled WGS sequence"/>
</dbReference>
<dbReference type="AlphaFoldDB" id="A0A2V5KC22"/>
<dbReference type="InterPro" id="IPR000524">
    <property type="entry name" value="Tscrpt_reg_HTH_GntR"/>
</dbReference>